<sequence length="299" mass="32314">MLLARDHPDDDARRRLRDGEWRRLRPGAYVVADTLPTDPFELGTQLALAHAVAVSRQHRPGVLSHTTAALMWGLPLPGDPGPTHVIRPTTVSGSHADDVVRHLVRLAPDEVTTVAGMPVTTLARTAVDCAATLPAGHGLVVVDAARRSGVTAEALQRALAGRPGTRGIRRARAVVEHADDGAESPGESSTRAALIGLGLPRPETQVLVRTAAGDMWADLGWRGWRLLVEYDGRSKYEDGGVDALLKEKRRQDLVESAGWRVLRVTAADLRDRRLLVRRLRAVLPADVAATLRPVGPFAR</sequence>
<organism evidence="1 2">
    <name type="scientific">Cellulomonas carbonis T26</name>
    <dbReference type="NCBI Taxonomy" id="947969"/>
    <lineage>
        <taxon>Bacteria</taxon>
        <taxon>Bacillati</taxon>
        <taxon>Actinomycetota</taxon>
        <taxon>Actinomycetes</taxon>
        <taxon>Micrococcales</taxon>
        <taxon>Cellulomonadaceae</taxon>
        <taxon>Cellulomonas</taxon>
    </lineage>
</organism>
<evidence type="ECO:0000313" key="1">
    <source>
        <dbReference type="EMBL" id="KGM11568.1"/>
    </source>
</evidence>
<reference evidence="1 2" key="1">
    <citation type="submission" date="2013-08" db="EMBL/GenBank/DDBJ databases">
        <title>Genome sequencing of Cellulomonas carbonis T26.</title>
        <authorList>
            <person name="Chen F."/>
            <person name="Li Y."/>
            <person name="Wang G."/>
        </authorList>
    </citation>
    <scope>NUCLEOTIDE SEQUENCE [LARGE SCALE GENOMIC DNA]</scope>
    <source>
        <strain evidence="1 2">T26</strain>
    </source>
</reference>
<dbReference type="InterPro" id="IPR011335">
    <property type="entry name" value="Restrct_endonuc-II-like"/>
</dbReference>
<accession>A0A0A0BSZ6</accession>
<dbReference type="AlphaFoldDB" id="A0A0A0BSZ6"/>
<reference evidence="1 2" key="2">
    <citation type="journal article" date="2015" name="Stand. Genomic Sci.">
        <title>Draft genome sequence of Cellulomonas carbonis T26(T) and comparative analysis of six Cellulomonas genomes.</title>
        <authorList>
            <person name="Zhuang W."/>
            <person name="Zhang S."/>
            <person name="Xia X."/>
            <person name="Wang G."/>
        </authorList>
    </citation>
    <scope>NUCLEOTIDE SEQUENCE [LARGE SCALE GENOMIC DNA]</scope>
    <source>
        <strain evidence="1 2">T26</strain>
    </source>
</reference>
<evidence type="ECO:0008006" key="3">
    <source>
        <dbReference type="Google" id="ProtNLM"/>
    </source>
</evidence>
<evidence type="ECO:0000313" key="2">
    <source>
        <dbReference type="Proteomes" id="UP000029839"/>
    </source>
</evidence>
<protein>
    <recommendedName>
        <fullName evidence="3">DUF559 domain-containing protein</fullName>
    </recommendedName>
</protein>
<keyword evidence="2" id="KW-1185">Reference proteome</keyword>
<proteinExistence type="predicted"/>
<dbReference type="EMBL" id="AXCY01000018">
    <property type="protein sequence ID" value="KGM11568.1"/>
    <property type="molecule type" value="Genomic_DNA"/>
</dbReference>
<comment type="caution">
    <text evidence="1">The sequence shown here is derived from an EMBL/GenBank/DDBJ whole genome shotgun (WGS) entry which is preliminary data.</text>
</comment>
<gene>
    <name evidence="1" type="ORF">N868_05420</name>
</gene>
<name>A0A0A0BSZ6_9CELL</name>
<dbReference type="Proteomes" id="UP000029839">
    <property type="component" value="Unassembled WGS sequence"/>
</dbReference>
<dbReference type="SUPFAM" id="SSF52980">
    <property type="entry name" value="Restriction endonuclease-like"/>
    <property type="match status" value="1"/>
</dbReference>